<evidence type="ECO:0000313" key="1">
    <source>
        <dbReference type="EMBL" id="KAK1859750.1"/>
    </source>
</evidence>
<keyword evidence="2" id="KW-1185">Reference proteome</keyword>
<sequence>MPHLVHDLLPDALFDRTATLLLSASPLSHTTTSFLSCAPVCTLWSPSPERPYTMDTASRLRGLVQSPTTPLSGGTVARLAGLPSPFAGASPVPMMSAAAAALAASIRAGARPPLPAPPLWTVAPAGARHAVHEAFRRGPEAAQSPFPRTDGQPGRTPLPLGAGAAVAQVSSSPRRLRLGARPTIGAFKPAWRGALELSSKAPVSPLGVLPLPTVTGEVTRQPPAWAHASLVGTSSAVTSPSDSVHAPPFELLGSPLGSPPPSPTGTRGGGLGTGRLLLAPSVAHPPPRSPAKRAAAQSSPGSQPAASPTALGVETGRRRRGTRPSVGFRCTHPGCGVVSRFRSYARTHARLHSSELPFECPVDGCSRRFKWASSLGYHKRRHAELEKQARELREFCERF</sequence>
<gene>
    <name evidence="1" type="ORF">I4F81_002344</name>
</gene>
<protein>
    <submittedName>
        <fullName evidence="1">Uncharacterized protein</fullName>
    </submittedName>
</protein>
<name>A0ACC3BPD3_PYRYE</name>
<accession>A0ACC3BPD3</accession>
<dbReference type="EMBL" id="CM020618">
    <property type="protein sequence ID" value="KAK1859750.1"/>
    <property type="molecule type" value="Genomic_DNA"/>
</dbReference>
<comment type="caution">
    <text evidence="1">The sequence shown here is derived from an EMBL/GenBank/DDBJ whole genome shotgun (WGS) entry which is preliminary data.</text>
</comment>
<reference evidence="1" key="1">
    <citation type="submission" date="2019-11" db="EMBL/GenBank/DDBJ databases">
        <title>Nori genome reveals adaptations in red seaweeds to the harsh intertidal environment.</title>
        <authorList>
            <person name="Wang D."/>
            <person name="Mao Y."/>
        </authorList>
    </citation>
    <scope>NUCLEOTIDE SEQUENCE</scope>
    <source>
        <tissue evidence="1">Gametophyte</tissue>
    </source>
</reference>
<dbReference type="Proteomes" id="UP000798662">
    <property type="component" value="Chromosome 1"/>
</dbReference>
<evidence type="ECO:0000313" key="2">
    <source>
        <dbReference type="Proteomes" id="UP000798662"/>
    </source>
</evidence>
<organism evidence="1 2">
    <name type="scientific">Pyropia yezoensis</name>
    <name type="common">Susabi-nori</name>
    <name type="synonym">Porphyra yezoensis</name>
    <dbReference type="NCBI Taxonomy" id="2788"/>
    <lineage>
        <taxon>Eukaryota</taxon>
        <taxon>Rhodophyta</taxon>
        <taxon>Bangiophyceae</taxon>
        <taxon>Bangiales</taxon>
        <taxon>Bangiaceae</taxon>
        <taxon>Pyropia</taxon>
    </lineage>
</organism>
<proteinExistence type="predicted"/>